<feature type="domain" description="Zinc-ribbon" evidence="2">
    <location>
        <begin position="2"/>
        <end position="24"/>
    </location>
</feature>
<evidence type="ECO:0000256" key="1">
    <source>
        <dbReference type="SAM" id="Phobius"/>
    </source>
</evidence>
<name>A0ABW5PLZ3_9BACI</name>
<keyword evidence="1" id="KW-1133">Transmembrane helix</keyword>
<sequence>MFCQKCGSENDEGAKFCATCGNQLSNLERRTEQRTETASTVERKEITINSEVFSNYWSYIKSTLKAPSQISNDFNNGLITLILFALFLPISLVVFVNHTVKRLSFGFSPVSNVLGFGDVLKGAIITAVIIALYALIIFLTLKIGKLSISYKNIVATLGHMNVPIMLLSAVLIIAPFVGILAYVFILILLSIGMQLANILTIYRFSKGAKVDSLYLAIICQVIFNIVVFVILKEFALETIEEYSSYFDVF</sequence>
<reference evidence="4" key="1">
    <citation type="journal article" date="2019" name="Int. J. Syst. Evol. Microbiol.">
        <title>The Global Catalogue of Microorganisms (GCM) 10K type strain sequencing project: providing services to taxonomists for standard genome sequencing and annotation.</title>
        <authorList>
            <consortium name="The Broad Institute Genomics Platform"/>
            <consortium name="The Broad Institute Genome Sequencing Center for Infectious Disease"/>
            <person name="Wu L."/>
            <person name="Ma J."/>
        </authorList>
    </citation>
    <scope>NUCLEOTIDE SEQUENCE [LARGE SCALE GENOMIC DNA]</scope>
    <source>
        <strain evidence="4">TISTR 2241</strain>
    </source>
</reference>
<feature type="transmembrane region" description="Helical" evidence="1">
    <location>
        <begin position="213"/>
        <end position="231"/>
    </location>
</feature>
<organism evidence="3 4">
    <name type="scientific">Terrilactibacillus laevilacticus</name>
    <dbReference type="NCBI Taxonomy" id="1380157"/>
    <lineage>
        <taxon>Bacteria</taxon>
        <taxon>Bacillati</taxon>
        <taxon>Bacillota</taxon>
        <taxon>Bacilli</taxon>
        <taxon>Bacillales</taxon>
        <taxon>Bacillaceae</taxon>
        <taxon>Terrilactibacillus</taxon>
    </lineage>
</organism>
<dbReference type="RefSeq" id="WP_141191343.1">
    <property type="nucleotide sequence ID" value="NZ_JBHUMR010000001.1"/>
</dbReference>
<keyword evidence="4" id="KW-1185">Reference proteome</keyword>
<accession>A0ABW5PLZ3</accession>
<dbReference type="Pfam" id="PF13240">
    <property type="entry name" value="Zn_Ribbon_1"/>
    <property type="match status" value="1"/>
</dbReference>
<feature type="transmembrane region" description="Helical" evidence="1">
    <location>
        <begin position="120"/>
        <end position="141"/>
    </location>
</feature>
<dbReference type="Proteomes" id="UP001597458">
    <property type="component" value="Unassembled WGS sequence"/>
</dbReference>
<proteinExistence type="predicted"/>
<evidence type="ECO:0000259" key="2">
    <source>
        <dbReference type="Pfam" id="PF13240"/>
    </source>
</evidence>
<dbReference type="EMBL" id="JBHUMR010000001">
    <property type="protein sequence ID" value="MFD2615753.1"/>
    <property type="molecule type" value="Genomic_DNA"/>
</dbReference>
<keyword evidence="1" id="KW-0812">Transmembrane</keyword>
<keyword evidence="1" id="KW-0472">Membrane</keyword>
<dbReference type="InterPro" id="IPR026870">
    <property type="entry name" value="Zinc_ribbon_dom"/>
</dbReference>
<protein>
    <submittedName>
        <fullName evidence="3">Zinc-ribbon domain-containing protein</fullName>
    </submittedName>
</protein>
<comment type="caution">
    <text evidence="3">The sequence shown here is derived from an EMBL/GenBank/DDBJ whole genome shotgun (WGS) entry which is preliminary data.</text>
</comment>
<feature type="transmembrane region" description="Helical" evidence="1">
    <location>
        <begin position="78"/>
        <end position="100"/>
    </location>
</feature>
<feature type="transmembrane region" description="Helical" evidence="1">
    <location>
        <begin position="179"/>
        <end position="201"/>
    </location>
</feature>
<evidence type="ECO:0000313" key="4">
    <source>
        <dbReference type="Proteomes" id="UP001597458"/>
    </source>
</evidence>
<feature type="transmembrane region" description="Helical" evidence="1">
    <location>
        <begin position="153"/>
        <end position="173"/>
    </location>
</feature>
<gene>
    <name evidence="3" type="ORF">ACFSTF_00145</name>
</gene>
<evidence type="ECO:0000313" key="3">
    <source>
        <dbReference type="EMBL" id="MFD2615753.1"/>
    </source>
</evidence>